<sequence length="1417" mass="150397">MSDHLRRIEEELFDLSAFLRQRRPTPPPAPQPQPQPQPQLQPQPAPAPVEREPQVIRVSAPSEPTQVIRVSAPRADTEEPQDLPSITSRAPSEVSVESYVPMSYAGTDVSISSREEETTPIAIAIPARPKSEVSSLDLTESIASLTEPSPTIGSVTISDESSLSGSMLSDSSITGSPTATVSEISGVSGETMSLMIPSTPTPISFSVARSPSVSSAATPELTPPSTQPSPSSPEEVGLTPSPTVHSDVLPDVSIKSSSPSLSRSPSIRTISSFPKAASTRSAILSKSPSILSKSQSVPTATESTRTETESIPTATESIPTATESIRAATETAERSETPVPAPAPVKRAQSLSPPPMRAPSPGGSESDYFISSPLSQDTFRSLPRAFSSSPPISEASVMSHGTARPDSKSSMGLTELRDLLKDLLKQQDEVTGRQETQRAILEELRTRPPPTVVYQAPEISELVEHRTALTKIENILGDLVDRFEVVRDSISSTASLTRSSTLTSSSETIPSSTEPLSRPQSYYTEGTATITGTGTSEYERRMREQWDRISRPPEIPMTPSRPSPLPSLAGGLPPSEVSESEVSVPPPTATTQLPMIPFLRPRVRRRRARSASPSISFERIISRVDSSSPSPSSSSISYSRVREEVSETIIPRFRKQIPQAPELPEPSRTSAEELGQDIDFEQKLREIRKRKEPSGDGTYIPSMPQPPAQPVLPDWATERDEDATPRPPSPPHDMGKGPSRRSPISESWYTRPHPPPTEEQTTEAGWAPQPGTTIVPPSQVLGDQQPPQHPSLHPHPDRIVPIEEVLGRPPTQSPASPTELPNYDELLDMVRGNANAQQVVAGQQQDIIRYLGGLNDWLERDVIDRQYELRAMSERMDQLRDELLYRLGRPPTPTQRPPYGPQMPGPQVVVPQVGVPQVGVPQVVGPHIVGQVPTGGIVMPPIPDRGPSRVSHHSHYVVPGALSESAHGPYIHHLPSSEGTYTTTTSDDDRSFQIPGHPPVHGTSPTSAPVIPSHVETSSSGSVSSSVESTFESETVTGEESGPEVYPIVPGGSRPPSSYVEDGAIVIPLAPSMGTPSAHAPSVAGPSTHAPSVYAPSVYAPSVYAPSVHAPSAASPPRIPGSVASPRIPGSVTSPHRVPGSVTSPHRVPGSVSHVSSPPRVPSYVISPPPVVPSHPHSSAPHSVASPQAGVIVVQPPFPEEVVVVQPPASERSEVSSSGAEPAIVEIVPPEVSPTEDAAQVIRVSPVGSQPPAQVIRIGSPTATHVTDAPQIIRIGSPATHTPQAPQIIRIGTPAASQPGPQVIRIGTPRAHPPQTIRVTSPPHPAPQIIRMASTAPHVVRLGSPDSSFNPQILLVPRSSALGQLSLMNGTARIRALCALVMGPGVALAMIVTVTVTVTVTAVVGADLARGASSTQL</sequence>
<keyword evidence="2" id="KW-0812">Transmembrane</keyword>
<feature type="compositionally biased region" description="Low complexity" evidence="1">
    <location>
        <begin position="204"/>
        <end position="220"/>
    </location>
</feature>
<name>A0A8H2XNY7_9AGAM</name>
<feature type="compositionally biased region" description="Polar residues" evidence="1">
    <location>
        <begin position="144"/>
        <end position="156"/>
    </location>
</feature>
<feature type="compositionally biased region" description="Low complexity" evidence="1">
    <location>
        <begin position="253"/>
        <end position="272"/>
    </location>
</feature>
<feature type="transmembrane region" description="Helical" evidence="2">
    <location>
        <begin position="1386"/>
        <end position="1409"/>
    </location>
</feature>
<feature type="compositionally biased region" description="Low complexity" evidence="1">
    <location>
        <begin position="623"/>
        <end position="639"/>
    </location>
</feature>
<evidence type="ECO:0000256" key="1">
    <source>
        <dbReference type="SAM" id="MobiDB-lite"/>
    </source>
</evidence>
<evidence type="ECO:0000313" key="4">
    <source>
        <dbReference type="Proteomes" id="UP000663853"/>
    </source>
</evidence>
<feature type="compositionally biased region" description="Polar residues" evidence="1">
    <location>
        <begin position="177"/>
        <end position="203"/>
    </location>
</feature>
<feature type="region of interest" description="Disordered" evidence="1">
    <location>
        <begin position="492"/>
        <end position="797"/>
    </location>
</feature>
<dbReference type="Proteomes" id="UP000663853">
    <property type="component" value="Unassembled WGS sequence"/>
</dbReference>
<feature type="region of interest" description="Disordered" evidence="1">
    <location>
        <begin position="1109"/>
        <end position="1161"/>
    </location>
</feature>
<keyword evidence="2" id="KW-1133">Transmembrane helix</keyword>
<keyword evidence="2" id="KW-0472">Membrane</keyword>
<feature type="compositionally biased region" description="Low complexity" evidence="1">
    <location>
        <begin position="524"/>
        <end position="535"/>
    </location>
</feature>
<feature type="compositionally biased region" description="Pro residues" evidence="1">
    <location>
        <begin position="24"/>
        <end position="47"/>
    </location>
</feature>
<feature type="region of interest" description="Disordered" evidence="1">
    <location>
        <begin position="144"/>
        <end position="414"/>
    </location>
</feature>
<feature type="compositionally biased region" description="Low complexity" evidence="1">
    <location>
        <begin position="281"/>
        <end position="313"/>
    </location>
</feature>
<feature type="region of interest" description="Disordered" evidence="1">
    <location>
        <begin position="975"/>
        <end position="1060"/>
    </location>
</feature>
<feature type="compositionally biased region" description="Low complexity" evidence="1">
    <location>
        <begin position="157"/>
        <end position="176"/>
    </location>
</feature>
<feature type="compositionally biased region" description="Low complexity" evidence="1">
    <location>
        <begin position="1144"/>
        <end position="1161"/>
    </location>
</feature>
<feature type="compositionally biased region" description="Basic and acidic residues" evidence="1">
    <location>
        <begin position="537"/>
        <end position="551"/>
    </location>
</feature>
<feature type="compositionally biased region" description="Low complexity" evidence="1">
    <location>
        <begin position="566"/>
        <end position="583"/>
    </location>
</feature>
<feature type="compositionally biased region" description="Polar residues" evidence="1">
    <location>
        <begin position="314"/>
        <end position="323"/>
    </location>
</feature>
<comment type="caution">
    <text evidence="3">The sequence shown here is derived from an EMBL/GenBank/DDBJ whole genome shotgun (WGS) entry which is preliminary data.</text>
</comment>
<feature type="compositionally biased region" description="Low complexity" evidence="1">
    <location>
        <begin position="1015"/>
        <end position="1040"/>
    </location>
</feature>
<evidence type="ECO:0000313" key="3">
    <source>
        <dbReference type="EMBL" id="CAE6431676.1"/>
    </source>
</evidence>
<accession>A0A8H2XNY7</accession>
<proteinExistence type="predicted"/>
<gene>
    <name evidence="3" type="ORF">RDB_LOCUS24782</name>
</gene>
<feature type="compositionally biased region" description="Pro residues" evidence="1">
    <location>
        <begin position="553"/>
        <end position="565"/>
    </location>
</feature>
<protein>
    <submittedName>
        <fullName evidence="3">Uncharacterized protein</fullName>
    </submittedName>
</protein>
<feature type="region of interest" description="Disordered" evidence="1">
    <location>
        <begin position="15"/>
        <end position="95"/>
    </location>
</feature>
<feature type="compositionally biased region" description="Pro residues" evidence="1">
    <location>
        <begin position="221"/>
        <end position="231"/>
    </location>
</feature>
<organism evidence="3 4">
    <name type="scientific">Rhizoctonia solani</name>
    <dbReference type="NCBI Taxonomy" id="456999"/>
    <lineage>
        <taxon>Eukaryota</taxon>
        <taxon>Fungi</taxon>
        <taxon>Dikarya</taxon>
        <taxon>Basidiomycota</taxon>
        <taxon>Agaricomycotina</taxon>
        <taxon>Agaricomycetes</taxon>
        <taxon>Cantharellales</taxon>
        <taxon>Ceratobasidiaceae</taxon>
        <taxon>Rhizoctonia</taxon>
    </lineage>
</organism>
<evidence type="ECO:0000256" key="2">
    <source>
        <dbReference type="SAM" id="Phobius"/>
    </source>
</evidence>
<feature type="compositionally biased region" description="Low complexity" evidence="1">
    <location>
        <begin position="492"/>
        <end position="517"/>
    </location>
</feature>
<dbReference type="EMBL" id="CAJMXA010000461">
    <property type="protein sequence ID" value="CAE6431676.1"/>
    <property type="molecule type" value="Genomic_DNA"/>
</dbReference>
<reference evidence="3" key="1">
    <citation type="submission" date="2021-01" db="EMBL/GenBank/DDBJ databases">
        <authorList>
            <person name="Kaushik A."/>
        </authorList>
    </citation>
    <scope>NUCLEOTIDE SEQUENCE</scope>
    <source>
        <strain evidence="3">AG6-10EEA</strain>
    </source>
</reference>